<dbReference type="InterPro" id="IPR050229">
    <property type="entry name" value="GlpE_sulfurtransferase"/>
</dbReference>
<feature type="region of interest" description="Disordered" evidence="1">
    <location>
        <begin position="176"/>
        <end position="206"/>
    </location>
</feature>
<keyword evidence="4" id="KW-1185">Reference proteome</keyword>
<dbReference type="InterPro" id="IPR036873">
    <property type="entry name" value="Rhodanese-like_dom_sf"/>
</dbReference>
<sequence length="206" mass="22476">MNMRLKLALAIIPLGIIIAAVPENTTRPYKLTAPELLGEVKEGMQFVSTDEVADMLVQKDPSLQLIDVRDKDSFDKYHLPGAINIPLADILSVENEDYLNQDVKMNVFYSNGSTAANEAWMIMRQLGYINNYVMQGGMNYYAETIMSPGKPASTSPDDEFARYDFRKGASAALGGGTLGAATENAPSAPKPVIKKRPKKKRVAGGC</sequence>
<dbReference type="Proteomes" id="UP000605676">
    <property type="component" value="Unassembled WGS sequence"/>
</dbReference>
<dbReference type="InterPro" id="IPR001307">
    <property type="entry name" value="Thiosulphate_STrfase_CS"/>
</dbReference>
<dbReference type="CDD" id="cd00158">
    <property type="entry name" value="RHOD"/>
    <property type="match status" value="1"/>
</dbReference>
<organism evidence="3 4">
    <name type="scientific">Carboxylicivirga marina</name>
    <dbReference type="NCBI Taxonomy" id="2800988"/>
    <lineage>
        <taxon>Bacteria</taxon>
        <taxon>Pseudomonadati</taxon>
        <taxon>Bacteroidota</taxon>
        <taxon>Bacteroidia</taxon>
        <taxon>Marinilabiliales</taxon>
        <taxon>Marinilabiliaceae</taxon>
        <taxon>Carboxylicivirga</taxon>
    </lineage>
</organism>
<accession>A0ABS1HPY1</accession>
<comment type="caution">
    <text evidence="3">The sequence shown here is derived from an EMBL/GenBank/DDBJ whole genome shotgun (WGS) entry which is preliminary data.</text>
</comment>
<protein>
    <submittedName>
        <fullName evidence="3">Rhodanese-like domain-containing protein</fullName>
    </submittedName>
</protein>
<evidence type="ECO:0000259" key="2">
    <source>
        <dbReference type="PROSITE" id="PS50206"/>
    </source>
</evidence>
<dbReference type="PANTHER" id="PTHR43031:SF16">
    <property type="entry name" value="OXIDOREDUCTASE"/>
    <property type="match status" value="1"/>
</dbReference>
<dbReference type="Gene3D" id="3.40.250.10">
    <property type="entry name" value="Rhodanese-like domain"/>
    <property type="match status" value="1"/>
</dbReference>
<evidence type="ECO:0000256" key="1">
    <source>
        <dbReference type="SAM" id="MobiDB-lite"/>
    </source>
</evidence>
<dbReference type="PROSITE" id="PS00380">
    <property type="entry name" value="RHODANESE_1"/>
    <property type="match status" value="1"/>
</dbReference>
<feature type="domain" description="Rhodanese" evidence="2">
    <location>
        <begin position="59"/>
        <end position="150"/>
    </location>
</feature>
<dbReference type="SUPFAM" id="SSF52821">
    <property type="entry name" value="Rhodanese/Cell cycle control phosphatase"/>
    <property type="match status" value="1"/>
</dbReference>
<evidence type="ECO:0000313" key="3">
    <source>
        <dbReference type="EMBL" id="MBK3519283.1"/>
    </source>
</evidence>
<dbReference type="Pfam" id="PF00581">
    <property type="entry name" value="Rhodanese"/>
    <property type="match status" value="1"/>
</dbReference>
<name>A0ABS1HPY1_9BACT</name>
<dbReference type="SMART" id="SM00450">
    <property type="entry name" value="RHOD"/>
    <property type="match status" value="1"/>
</dbReference>
<dbReference type="EMBL" id="JAENRR010000060">
    <property type="protein sequence ID" value="MBK3519283.1"/>
    <property type="molecule type" value="Genomic_DNA"/>
</dbReference>
<dbReference type="PROSITE" id="PS50206">
    <property type="entry name" value="RHODANESE_3"/>
    <property type="match status" value="1"/>
</dbReference>
<feature type="compositionally biased region" description="Basic residues" evidence="1">
    <location>
        <begin position="192"/>
        <end position="206"/>
    </location>
</feature>
<evidence type="ECO:0000313" key="4">
    <source>
        <dbReference type="Proteomes" id="UP000605676"/>
    </source>
</evidence>
<dbReference type="RefSeq" id="WP_200466504.1">
    <property type="nucleotide sequence ID" value="NZ_JAENRR010000060.1"/>
</dbReference>
<dbReference type="InterPro" id="IPR001763">
    <property type="entry name" value="Rhodanese-like_dom"/>
</dbReference>
<dbReference type="PANTHER" id="PTHR43031">
    <property type="entry name" value="FAD-DEPENDENT OXIDOREDUCTASE"/>
    <property type="match status" value="1"/>
</dbReference>
<gene>
    <name evidence="3" type="ORF">JIV24_18185</name>
</gene>
<reference evidence="3 4" key="1">
    <citation type="submission" date="2021-01" db="EMBL/GenBank/DDBJ databases">
        <title>Carboxyliciviraga sp.nov., isolated from coastal sediments.</title>
        <authorList>
            <person name="Lu D."/>
            <person name="Zhang T."/>
        </authorList>
    </citation>
    <scope>NUCLEOTIDE SEQUENCE [LARGE SCALE GENOMIC DNA]</scope>
    <source>
        <strain evidence="3 4">N1Y132</strain>
    </source>
</reference>
<proteinExistence type="predicted"/>